<dbReference type="GO" id="GO:0030527">
    <property type="term" value="F:structural constituent of chromatin"/>
    <property type="evidence" value="ECO:0007669"/>
    <property type="project" value="InterPro"/>
</dbReference>
<organism evidence="5 6">
    <name type="scientific">Candidatus Nitrospira nitrosa</name>
    <dbReference type="NCBI Taxonomy" id="1742972"/>
    <lineage>
        <taxon>Bacteria</taxon>
        <taxon>Pseudomonadati</taxon>
        <taxon>Nitrospirota</taxon>
        <taxon>Nitrospiria</taxon>
        <taxon>Nitrospirales</taxon>
        <taxon>Nitrospiraceae</taxon>
        <taxon>Nitrospira</taxon>
    </lineage>
</organism>
<gene>
    <name evidence="5" type="primary">hupB</name>
    <name evidence="5" type="ORF">COMA1_11415</name>
</gene>
<dbReference type="InterPro" id="IPR010992">
    <property type="entry name" value="IHF-like_DNA-bd_dom_sf"/>
</dbReference>
<dbReference type="Pfam" id="PF00216">
    <property type="entry name" value="Bac_DNA_binding"/>
    <property type="match status" value="1"/>
</dbReference>
<keyword evidence="6" id="KW-1185">Reference proteome</keyword>
<dbReference type="AlphaFoldDB" id="A0A0S4LDC6"/>
<keyword evidence="2" id="KW-0226">DNA condensation</keyword>
<dbReference type="InterPro" id="IPR000119">
    <property type="entry name" value="Hist_DNA-bd"/>
</dbReference>
<dbReference type="SUPFAM" id="SSF47729">
    <property type="entry name" value="IHF-like DNA-binding proteins"/>
    <property type="match status" value="1"/>
</dbReference>
<accession>A0A0S4LDC6</accession>
<dbReference type="GO" id="GO:0005829">
    <property type="term" value="C:cytosol"/>
    <property type="evidence" value="ECO:0007669"/>
    <property type="project" value="TreeGrafter"/>
</dbReference>
<dbReference type="CDD" id="cd13831">
    <property type="entry name" value="HU"/>
    <property type="match status" value="1"/>
</dbReference>
<dbReference type="GO" id="GO:0003677">
    <property type="term" value="F:DNA binding"/>
    <property type="evidence" value="ECO:0007669"/>
    <property type="project" value="UniProtKB-KW"/>
</dbReference>
<dbReference type="EMBL" id="CZQA01000001">
    <property type="protein sequence ID" value="CUS33915.1"/>
    <property type="molecule type" value="Genomic_DNA"/>
</dbReference>
<dbReference type="PANTHER" id="PTHR33175:SF3">
    <property type="entry name" value="DNA-BINDING PROTEIN HU-BETA"/>
    <property type="match status" value="1"/>
</dbReference>
<evidence type="ECO:0000313" key="6">
    <source>
        <dbReference type="Proteomes" id="UP000199032"/>
    </source>
</evidence>
<dbReference type="PANTHER" id="PTHR33175">
    <property type="entry name" value="DNA-BINDING PROTEIN HU"/>
    <property type="match status" value="1"/>
</dbReference>
<evidence type="ECO:0000256" key="3">
    <source>
        <dbReference type="ARBA" id="ARBA00023125"/>
    </source>
</evidence>
<dbReference type="Proteomes" id="UP000199032">
    <property type="component" value="Unassembled WGS sequence"/>
</dbReference>
<sequence length="91" mass="9579">MMTKEELIAKMAASAGITKVAAGTALEAFTGAVTSSLKKGQRVSLVNFGTFTISKRKARMGRNPRTGASLRIPAAKVPKFSAGKELRIAVK</sequence>
<evidence type="ECO:0000256" key="2">
    <source>
        <dbReference type="ARBA" id="ARBA00023067"/>
    </source>
</evidence>
<keyword evidence="3 5" id="KW-0238">DNA-binding</keyword>
<dbReference type="SMART" id="SM00411">
    <property type="entry name" value="BHL"/>
    <property type="match status" value="1"/>
</dbReference>
<evidence type="ECO:0000256" key="4">
    <source>
        <dbReference type="RuleBase" id="RU003939"/>
    </source>
</evidence>
<dbReference type="Gene3D" id="4.10.520.10">
    <property type="entry name" value="IHF-like DNA-binding proteins"/>
    <property type="match status" value="1"/>
</dbReference>
<dbReference type="GO" id="GO:0030261">
    <property type="term" value="P:chromosome condensation"/>
    <property type="evidence" value="ECO:0007669"/>
    <property type="project" value="UniProtKB-KW"/>
</dbReference>
<dbReference type="STRING" id="1742972.COMA1_11415"/>
<name>A0A0S4LDC6_9BACT</name>
<dbReference type="PRINTS" id="PR01727">
    <property type="entry name" value="DNABINDINGHU"/>
</dbReference>
<evidence type="ECO:0000256" key="1">
    <source>
        <dbReference type="ARBA" id="ARBA00010529"/>
    </source>
</evidence>
<comment type="similarity">
    <text evidence="1 4">Belongs to the bacterial histone-like protein family.</text>
</comment>
<proteinExistence type="inferred from homology"/>
<evidence type="ECO:0000313" key="5">
    <source>
        <dbReference type="EMBL" id="CUS33915.1"/>
    </source>
</evidence>
<reference evidence="5 6" key="1">
    <citation type="submission" date="2015-10" db="EMBL/GenBank/DDBJ databases">
        <authorList>
            <person name="Gilbert D.G."/>
        </authorList>
    </citation>
    <scope>NUCLEOTIDE SEQUENCE [LARGE SCALE GENOMIC DNA]</scope>
    <source>
        <strain evidence="5">COMA1</strain>
    </source>
</reference>
<protein>
    <submittedName>
        <fullName evidence="5">HU, DNA-binding transcriptional regulator, beta subunit</fullName>
    </submittedName>
</protein>